<proteinExistence type="predicted"/>
<gene>
    <name evidence="1" type="ORF">MS3_00001998</name>
</gene>
<dbReference type="CTD" id="75576878"/>
<comment type="caution">
    <text evidence="1">The sequence shown here is derived from an EMBL/GenBank/DDBJ whole genome shotgun (WGS) entry which is preliminary data.</text>
</comment>
<reference evidence="1" key="2">
    <citation type="journal article" date="2019" name="Gigascience">
        <title>High-quality Schistosoma haematobium genome achieved by single-molecule and long-range sequencing.</title>
        <authorList>
            <person name="Stroehlein A.J."/>
            <person name="Korhonen P.K."/>
            <person name="Chong T.M."/>
            <person name="Lim Y.L."/>
            <person name="Chan K.G."/>
            <person name="Webster B."/>
            <person name="Rollinson D."/>
            <person name="Brindley P.J."/>
            <person name="Gasser R.B."/>
            <person name="Young N.D."/>
        </authorList>
    </citation>
    <scope>NUCLEOTIDE SEQUENCE</scope>
</reference>
<evidence type="ECO:0000313" key="1">
    <source>
        <dbReference type="EMBL" id="KAH9596267.1"/>
    </source>
</evidence>
<accession>A0A922S727</accession>
<name>A0A922S727_SCHHA</name>
<dbReference type="GeneID" id="75576878"/>
<protein>
    <submittedName>
        <fullName evidence="1">Uncharacterized protein</fullName>
    </submittedName>
</protein>
<keyword evidence="2" id="KW-1185">Reference proteome</keyword>
<organism evidence="1 2">
    <name type="scientific">Schistosoma haematobium</name>
    <name type="common">Blood fluke</name>
    <dbReference type="NCBI Taxonomy" id="6185"/>
    <lineage>
        <taxon>Eukaryota</taxon>
        <taxon>Metazoa</taxon>
        <taxon>Spiralia</taxon>
        <taxon>Lophotrochozoa</taxon>
        <taxon>Platyhelminthes</taxon>
        <taxon>Trematoda</taxon>
        <taxon>Digenea</taxon>
        <taxon>Strigeidida</taxon>
        <taxon>Schistosomatoidea</taxon>
        <taxon>Schistosomatidae</taxon>
        <taxon>Schistosoma</taxon>
    </lineage>
</organism>
<dbReference type="Proteomes" id="UP000471633">
    <property type="component" value="Unassembled WGS sequence"/>
</dbReference>
<dbReference type="KEGG" id="shx:MS3_00001998"/>
<dbReference type="EMBL" id="AMPZ03000001">
    <property type="protein sequence ID" value="KAH9596267.1"/>
    <property type="molecule type" value="Genomic_DNA"/>
</dbReference>
<dbReference type="RefSeq" id="XP_051075008.1">
    <property type="nucleotide sequence ID" value="XM_051209555.1"/>
</dbReference>
<sequence length="106" mass="12376">MRTKNGKNCSQPNIWSKYVHIQTVSQCYLSPTTSMNFSHDLSNQLIILIMSNTPNCFTSKVFLYYELPFVLWSLFEQGYPTNPFLNEVTIHNVERSPESMTTCIWE</sequence>
<reference evidence="1" key="1">
    <citation type="journal article" date="2012" name="Nat. Genet.">
        <title>Whole-genome sequence of Schistosoma haematobium.</title>
        <authorList>
            <person name="Young N.D."/>
            <person name="Jex A.R."/>
            <person name="Li B."/>
            <person name="Liu S."/>
            <person name="Yang L."/>
            <person name="Xiong Z."/>
            <person name="Li Y."/>
            <person name="Cantacessi C."/>
            <person name="Hall R.S."/>
            <person name="Xu X."/>
            <person name="Chen F."/>
            <person name="Wu X."/>
            <person name="Zerlotini A."/>
            <person name="Oliveira G."/>
            <person name="Hofmann A."/>
            <person name="Zhang G."/>
            <person name="Fang X."/>
            <person name="Kang Y."/>
            <person name="Campbell B.E."/>
            <person name="Loukas A."/>
            <person name="Ranganathan S."/>
            <person name="Rollinson D."/>
            <person name="Rinaldi G."/>
            <person name="Brindley P.J."/>
            <person name="Yang H."/>
            <person name="Wang J."/>
            <person name="Wang J."/>
            <person name="Gasser R.B."/>
        </authorList>
    </citation>
    <scope>NUCLEOTIDE SEQUENCE</scope>
</reference>
<dbReference type="AlphaFoldDB" id="A0A922S727"/>
<reference evidence="1" key="4">
    <citation type="journal article" date="2022" name="PLoS Pathog.">
        <title>Chromosome-level genome of Schistosoma haematobium underpins genome-wide explorations of molecular variation.</title>
        <authorList>
            <person name="Stroehlein A.J."/>
            <person name="Korhonen P.K."/>
            <person name="Lee V.V."/>
            <person name="Ralph S.A."/>
            <person name="Mentink-Kane M."/>
            <person name="You H."/>
            <person name="McManus D.P."/>
            <person name="Tchuente L.T."/>
            <person name="Stothard J.R."/>
            <person name="Kaur P."/>
            <person name="Dudchenko O."/>
            <person name="Aiden E.L."/>
            <person name="Yang B."/>
            <person name="Yang H."/>
            <person name="Emery A.M."/>
            <person name="Webster B.L."/>
            <person name="Brindley P.J."/>
            <person name="Rollinson D."/>
            <person name="Chang B.C.H."/>
            <person name="Gasser R.B."/>
            <person name="Young N.D."/>
        </authorList>
    </citation>
    <scope>NUCLEOTIDE SEQUENCE</scope>
</reference>
<reference evidence="1" key="3">
    <citation type="submission" date="2021-06" db="EMBL/GenBank/DDBJ databases">
        <title>Chromosome-level genome assembly for S. haematobium.</title>
        <authorList>
            <person name="Stroehlein A.J."/>
        </authorList>
    </citation>
    <scope>NUCLEOTIDE SEQUENCE</scope>
</reference>
<evidence type="ECO:0000313" key="2">
    <source>
        <dbReference type="Proteomes" id="UP000471633"/>
    </source>
</evidence>